<gene>
    <name evidence="14" type="ORF">MVES_003415</name>
</gene>
<evidence type="ECO:0000256" key="3">
    <source>
        <dbReference type="ARBA" id="ARBA00012841"/>
    </source>
</evidence>
<evidence type="ECO:0000313" key="14">
    <source>
        <dbReference type="EMBL" id="PKI82595.1"/>
    </source>
</evidence>
<dbReference type="PANTHER" id="PTHR43450:SF2">
    <property type="entry name" value="ASPARTATE--TRNA LIGASE"/>
    <property type="match status" value="1"/>
</dbReference>
<dbReference type="InterPro" id="IPR002312">
    <property type="entry name" value="Asp/Asn-tRNA-synth_IIb"/>
</dbReference>
<dbReference type="CDD" id="cd04320">
    <property type="entry name" value="AspRS_cyto_N"/>
    <property type="match status" value="1"/>
</dbReference>
<evidence type="ECO:0000313" key="15">
    <source>
        <dbReference type="Proteomes" id="UP000232875"/>
    </source>
</evidence>
<keyword evidence="15" id="KW-1185">Reference proteome</keyword>
<organism evidence="14 15">
    <name type="scientific">Malassezia vespertilionis</name>
    <dbReference type="NCBI Taxonomy" id="2020962"/>
    <lineage>
        <taxon>Eukaryota</taxon>
        <taxon>Fungi</taxon>
        <taxon>Dikarya</taxon>
        <taxon>Basidiomycota</taxon>
        <taxon>Ustilaginomycotina</taxon>
        <taxon>Malasseziomycetes</taxon>
        <taxon>Malasseziales</taxon>
        <taxon>Malasseziaceae</taxon>
        <taxon>Malassezia</taxon>
    </lineage>
</organism>
<dbReference type="GO" id="GO:0005829">
    <property type="term" value="C:cytosol"/>
    <property type="evidence" value="ECO:0007669"/>
    <property type="project" value="TreeGrafter"/>
</dbReference>
<dbReference type="PANTHER" id="PTHR43450">
    <property type="entry name" value="ASPARTYL-TRNA SYNTHETASE"/>
    <property type="match status" value="1"/>
</dbReference>
<dbReference type="InterPro" id="IPR012340">
    <property type="entry name" value="NA-bd_OB-fold"/>
</dbReference>
<dbReference type="EMBL" id="KZ454994">
    <property type="protein sequence ID" value="PKI82595.1"/>
    <property type="molecule type" value="Genomic_DNA"/>
</dbReference>
<reference evidence="14 15" key="1">
    <citation type="submission" date="2017-10" db="EMBL/GenBank/DDBJ databases">
        <title>A novel species of cold-tolerant Malassezia isolated from bats.</title>
        <authorList>
            <person name="Lorch J.M."/>
            <person name="Palmer J.M."/>
            <person name="Vanderwolf K.J."/>
            <person name="Schmidt K.Z."/>
            <person name="Verant M.L."/>
            <person name="Weller T.J."/>
            <person name="Blehert D.S."/>
        </authorList>
    </citation>
    <scope>NUCLEOTIDE SEQUENCE [LARGE SCALE GENOMIC DNA]</scope>
    <source>
        <strain evidence="14 15">NWHC:44797-103</strain>
    </source>
</reference>
<evidence type="ECO:0000256" key="5">
    <source>
        <dbReference type="ARBA" id="ARBA00022598"/>
    </source>
</evidence>
<evidence type="ECO:0000256" key="8">
    <source>
        <dbReference type="ARBA" id="ARBA00022917"/>
    </source>
</evidence>
<dbReference type="AlphaFoldDB" id="A0A2N1J7Q6"/>
<dbReference type="InterPro" id="IPR006195">
    <property type="entry name" value="aa-tRNA-synth_II"/>
</dbReference>
<evidence type="ECO:0000256" key="6">
    <source>
        <dbReference type="ARBA" id="ARBA00022741"/>
    </source>
</evidence>
<evidence type="ECO:0000256" key="10">
    <source>
        <dbReference type="ARBA" id="ARBA00047904"/>
    </source>
</evidence>
<dbReference type="Pfam" id="PF09924">
    <property type="entry name" value="LPG_synthase_C"/>
    <property type="match status" value="1"/>
</dbReference>
<evidence type="ECO:0000256" key="11">
    <source>
        <dbReference type="ARBA" id="ARBA00070516"/>
    </source>
</evidence>
<comment type="catalytic activity">
    <reaction evidence="10">
        <text>tRNA(Asp) + L-aspartate + ATP = L-aspartyl-tRNA(Asp) + AMP + diphosphate</text>
        <dbReference type="Rhea" id="RHEA:19649"/>
        <dbReference type="Rhea" id="RHEA-COMP:9660"/>
        <dbReference type="Rhea" id="RHEA-COMP:9678"/>
        <dbReference type="ChEBI" id="CHEBI:29991"/>
        <dbReference type="ChEBI" id="CHEBI:30616"/>
        <dbReference type="ChEBI" id="CHEBI:33019"/>
        <dbReference type="ChEBI" id="CHEBI:78442"/>
        <dbReference type="ChEBI" id="CHEBI:78516"/>
        <dbReference type="ChEBI" id="CHEBI:456215"/>
        <dbReference type="EC" id="6.1.1.12"/>
    </reaction>
</comment>
<dbReference type="GO" id="GO:0005524">
    <property type="term" value="F:ATP binding"/>
    <property type="evidence" value="ECO:0007669"/>
    <property type="project" value="UniProtKB-KW"/>
</dbReference>
<dbReference type="GO" id="GO:0004815">
    <property type="term" value="F:aspartate-tRNA ligase activity"/>
    <property type="evidence" value="ECO:0007669"/>
    <property type="project" value="UniProtKB-EC"/>
</dbReference>
<dbReference type="GO" id="GO:0003723">
    <property type="term" value="F:RNA binding"/>
    <property type="evidence" value="ECO:0007669"/>
    <property type="project" value="TreeGrafter"/>
</dbReference>
<sequence length="984" mass="111952">MDKHNTASHSPARSISRYKILDSILPTRPSSRLRLFGKSDDSEGEKSPTKPDRNVWSPASMHAYADSVDEREQRRERKLEEQYAFEREVQLRRRLSEEHAAQTETPEQRARYGKGGVYYHDDTPCDPMDDILQLNNLLRDKPAELSALVGQTRRIRGRIHVMRHMGPRLTFMVLRDYSITMQTVLSESANGVTAHMLHWANRLPVESLVLVQGTLQLPHETITGCSVTNLELKVTHLSLISANLEQLPFSVDAAERAFNHSLEEHHDWEEPGTPHTDHSSGHTHDSNGSHHALIITMRTRLNNRLIDLRTPTAQAIFRIQSTVCNEFRKYLTKDGFLEIHTPKLQGGASESGASVFQVGYFGRSAFLAQSPQLYKQMCIIADMKRVFEVGSVFRAENSNTARHMTEYTGLDLEMEVNTYYDAIRVIDGMLKHIFTVLRNDCDPLLQRIRQHFPSSELVWRDETLILPFSEGVRMLCESGYRSEDGMEPDVHEDLQTRAEIRLGELVKERYGTDYYILDKFPTAARPFYALPDENDPQFTNSFDIFVRGQEICTGGQRIHDAEMLEENIHRHGIDPSSGLEEYLEGFRLGAPPHAGCGIGLERLVMLYLNLDDIRLASLFYRDPKSFAVKKRQELRHPEASTNPPPWRQHLSLFSQGNTPRSLTSSMQPIEKLIANYGDSSNTSWLDERFTIWRDSDTGAAVGFSKRRSYAFIVGDPLCDRSQYPRVVQRFLAFLKTQKRKPVWLMVSDQIEAILGGRCGWCTLSCTVDQRVRDVRKNNARHDPEIQRKLRHAEKEGVTVQAFPLHQNVPQAVRDECDKRIQAWHASRRGPQVHLTDVKPWIDPQHRSYFIARDADKEVCCLVVIAQLSPEAGYQVKWAMSFPDAPSGAIEFTILQALDTVAGSPVTFGTAAASRVTAVHGLSGIAFKILSRVYNNVVERTHLLRKGDFREKLGAQNDPTYICYPKGSLSVFGARDIVDFFREGS</sequence>
<dbReference type="SUPFAM" id="SSF50249">
    <property type="entry name" value="Nucleic acid-binding proteins"/>
    <property type="match status" value="1"/>
</dbReference>
<evidence type="ECO:0000256" key="7">
    <source>
        <dbReference type="ARBA" id="ARBA00022840"/>
    </source>
</evidence>
<keyword evidence="5" id="KW-0436">Ligase</keyword>
<feature type="domain" description="Aminoacyl-transfer RNA synthetases class-II family profile" evidence="13">
    <location>
        <begin position="317"/>
        <end position="623"/>
    </location>
</feature>
<dbReference type="NCBIfam" id="TIGR00458">
    <property type="entry name" value="aspS_nondisc"/>
    <property type="match status" value="1"/>
</dbReference>
<feature type="compositionally biased region" description="Basic and acidic residues" evidence="12">
    <location>
        <begin position="275"/>
        <end position="288"/>
    </location>
</feature>
<accession>A0A2N1J7Q6</accession>
<dbReference type="InterPro" id="IPR024320">
    <property type="entry name" value="LPG_synthase_C"/>
</dbReference>
<evidence type="ECO:0000256" key="12">
    <source>
        <dbReference type="SAM" id="MobiDB-lite"/>
    </source>
</evidence>
<dbReference type="Pfam" id="PF00152">
    <property type="entry name" value="tRNA-synt_2"/>
    <property type="match status" value="1"/>
</dbReference>
<dbReference type="PROSITE" id="PS50862">
    <property type="entry name" value="AA_TRNA_LIGASE_II"/>
    <property type="match status" value="1"/>
</dbReference>
<protein>
    <recommendedName>
        <fullName evidence="11">Probable aspartate--tRNA ligase, cytoplasmic</fullName>
        <ecNumber evidence="3">6.1.1.12</ecNumber>
    </recommendedName>
</protein>
<name>A0A2N1J7Q6_9BASI</name>
<keyword evidence="4" id="KW-0963">Cytoplasm</keyword>
<dbReference type="Proteomes" id="UP000232875">
    <property type="component" value="Unassembled WGS sequence"/>
</dbReference>
<comment type="subcellular location">
    <subcellularLocation>
        <location evidence="1">Cytoplasm</location>
    </subcellularLocation>
</comment>
<dbReference type="SUPFAM" id="SSF55681">
    <property type="entry name" value="Class II aaRS and biotin synthetases"/>
    <property type="match status" value="1"/>
</dbReference>
<dbReference type="InterPro" id="IPR004364">
    <property type="entry name" value="Aa-tRNA-synt_II"/>
</dbReference>
<evidence type="ECO:0000256" key="2">
    <source>
        <dbReference type="ARBA" id="ARBA00005312"/>
    </source>
</evidence>
<feature type="compositionally biased region" description="Basic and acidic residues" evidence="12">
    <location>
        <begin position="37"/>
        <end position="53"/>
    </location>
</feature>
<dbReference type="STRING" id="2020962.A0A2N1J7Q6"/>
<proteinExistence type="inferred from homology"/>
<dbReference type="GO" id="GO:0006422">
    <property type="term" value="P:aspartyl-tRNA aminoacylation"/>
    <property type="evidence" value="ECO:0007669"/>
    <property type="project" value="InterPro"/>
</dbReference>
<dbReference type="PRINTS" id="PR01042">
    <property type="entry name" value="TRNASYNTHASP"/>
</dbReference>
<dbReference type="CDD" id="cd00776">
    <property type="entry name" value="AsxRS_core"/>
    <property type="match status" value="1"/>
</dbReference>
<evidence type="ECO:0000256" key="1">
    <source>
        <dbReference type="ARBA" id="ARBA00004496"/>
    </source>
</evidence>
<dbReference type="FunFam" id="3.30.930.10:FF:000038">
    <property type="entry name" value="Aspartate--tRNA ligase"/>
    <property type="match status" value="1"/>
</dbReference>
<dbReference type="EC" id="6.1.1.12" evidence="3"/>
<feature type="region of interest" description="Disordered" evidence="12">
    <location>
        <begin position="265"/>
        <end position="288"/>
    </location>
</feature>
<evidence type="ECO:0000259" key="13">
    <source>
        <dbReference type="PROSITE" id="PS50862"/>
    </source>
</evidence>
<keyword evidence="9" id="KW-0030">Aminoacyl-tRNA synthetase</keyword>
<keyword evidence="7" id="KW-0067">ATP-binding</keyword>
<dbReference type="OrthoDB" id="372395at2759"/>
<keyword evidence="8" id="KW-0648">Protein biosynthesis</keyword>
<dbReference type="GO" id="GO:0017101">
    <property type="term" value="C:aminoacyl-tRNA synthetase multienzyme complex"/>
    <property type="evidence" value="ECO:0007669"/>
    <property type="project" value="TreeGrafter"/>
</dbReference>
<dbReference type="InterPro" id="IPR045864">
    <property type="entry name" value="aa-tRNA-synth_II/BPL/LPL"/>
</dbReference>
<feature type="region of interest" description="Disordered" evidence="12">
    <location>
        <begin position="30"/>
        <end position="60"/>
    </location>
</feature>
<dbReference type="InterPro" id="IPR004523">
    <property type="entry name" value="Asp-tRNA_synthase_2"/>
</dbReference>
<dbReference type="HAMAP" id="MF_02075">
    <property type="entry name" value="Asp_tRNA_synth_type2"/>
    <property type="match status" value="1"/>
</dbReference>
<evidence type="ECO:0000256" key="9">
    <source>
        <dbReference type="ARBA" id="ARBA00023146"/>
    </source>
</evidence>
<comment type="similarity">
    <text evidence="2">Belongs to the class-II aminoacyl-tRNA synthetase family. Type 2 subfamily.</text>
</comment>
<dbReference type="Gene3D" id="2.40.50.140">
    <property type="entry name" value="Nucleic acid-binding proteins"/>
    <property type="match status" value="1"/>
</dbReference>
<evidence type="ECO:0000256" key="4">
    <source>
        <dbReference type="ARBA" id="ARBA00022490"/>
    </source>
</evidence>
<dbReference type="Gene3D" id="3.30.930.10">
    <property type="entry name" value="Bira Bifunctional Protein, Domain 2"/>
    <property type="match status" value="1"/>
</dbReference>
<keyword evidence="6" id="KW-0547">Nucleotide-binding</keyword>